<keyword evidence="4" id="KW-1185">Reference proteome</keyword>
<dbReference type="Pfam" id="PF13414">
    <property type="entry name" value="TPR_11"/>
    <property type="match status" value="1"/>
</dbReference>
<proteinExistence type="predicted"/>
<reference evidence="3 4" key="1">
    <citation type="journal article" date="2008" name="Proc. Natl. Acad. Sci. U.S.A.">
        <title>Niche adaptation and genome expansion in the chlorophyll d-producing cyanobacterium Acaryochloris marina.</title>
        <authorList>
            <person name="Swingley W.D."/>
            <person name="Chen M."/>
            <person name="Cheung P.C."/>
            <person name="Conrad A.L."/>
            <person name="Dejesa L.C."/>
            <person name="Hao J."/>
            <person name="Honchak B.M."/>
            <person name="Karbach L.E."/>
            <person name="Kurdoglu A."/>
            <person name="Lahiri S."/>
            <person name="Mastrian S.D."/>
            <person name="Miyashita H."/>
            <person name="Page L."/>
            <person name="Ramakrishna P."/>
            <person name="Satoh S."/>
            <person name="Sattley W.M."/>
            <person name="Shimada Y."/>
            <person name="Taylor H.L."/>
            <person name="Tomo T."/>
            <person name="Tsuchiya T."/>
            <person name="Wang Z.T."/>
            <person name="Raymond J."/>
            <person name="Mimuro M."/>
            <person name="Blankenship R.E."/>
            <person name="Touchman J.W."/>
        </authorList>
    </citation>
    <scope>NUCLEOTIDE SEQUENCE [LARGE SCALE GENOMIC DNA]</scope>
    <source>
        <strain evidence="4">MBIC 11017</strain>
    </source>
</reference>
<evidence type="ECO:0000313" key="3">
    <source>
        <dbReference type="EMBL" id="ABW27434.1"/>
    </source>
</evidence>
<dbReference type="OrthoDB" id="530353at2"/>
<keyword evidence="2" id="KW-1133">Transmembrane helix</keyword>
<name>B0C443_ACAM1</name>
<dbReference type="RefSeq" id="WP_012162900.1">
    <property type="nucleotide sequence ID" value="NC_009925.1"/>
</dbReference>
<gene>
    <name evidence="3" type="ordered locus">AM1_2426</name>
</gene>
<evidence type="ECO:0000256" key="1">
    <source>
        <dbReference type="PROSITE-ProRule" id="PRU00339"/>
    </source>
</evidence>
<dbReference type="Proteomes" id="UP000000268">
    <property type="component" value="Chromosome"/>
</dbReference>
<dbReference type="eggNOG" id="COG0457">
    <property type="taxonomic scope" value="Bacteria"/>
</dbReference>
<evidence type="ECO:0000256" key="2">
    <source>
        <dbReference type="SAM" id="Phobius"/>
    </source>
</evidence>
<dbReference type="KEGG" id="amr:AM1_2426"/>
<sequence>MNDKERCLNSQSNDLLLSYQESIEIIENEDKKLSASEIINTFKIRDIIQTIINSKKDDYYEISPILLKLDARLEKQSDKITQAINIEKLCRSFHPNKDFWWWHLKPTIPVHWYDKYDRLFNIFSIIILAASLCILFDISSRVISPDPDLLSSLFLAVQGALTTLFAAVIITHEGQELVTRIFSFMKISPHFRQEVQLGAAVFCLILLIIFRTFLPNISNHFYNKGLNFTDTGSISSAMASYHRALSIDPENDLARFNIAVIYEKLSEYKKAEENFKIASLKLKIEASDESPLKPIEKLQLEAINRLSRLYIIRENYSEAVKRLDKIKAIIDQKAGEKIDPELGYATIKNLGWARYEQSRYNEAIPLLEQAIGFPIKDEKKASAFCLLAQSLKKAKHADYAVYQNYEKCIQYADSEIPEEDEWIPQARNFISNSYQELKSQ</sequence>
<dbReference type="InterPro" id="IPR011990">
    <property type="entry name" value="TPR-like_helical_dom_sf"/>
</dbReference>
<feature type="transmembrane region" description="Helical" evidence="2">
    <location>
        <begin position="195"/>
        <end position="214"/>
    </location>
</feature>
<keyword evidence="1" id="KW-0802">TPR repeat</keyword>
<organism evidence="3 4">
    <name type="scientific">Acaryochloris marina (strain MBIC 11017)</name>
    <dbReference type="NCBI Taxonomy" id="329726"/>
    <lineage>
        <taxon>Bacteria</taxon>
        <taxon>Bacillati</taxon>
        <taxon>Cyanobacteriota</taxon>
        <taxon>Cyanophyceae</taxon>
        <taxon>Acaryochloridales</taxon>
        <taxon>Acaryochloridaceae</taxon>
        <taxon>Acaryochloris</taxon>
    </lineage>
</organism>
<keyword evidence="2" id="KW-0472">Membrane</keyword>
<dbReference type="InterPro" id="IPR019734">
    <property type="entry name" value="TPR_rpt"/>
</dbReference>
<dbReference type="AlphaFoldDB" id="B0C443"/>
<dbReference type="PROSITE" id="PS50005">
    <property type="entry name" value="TPR"/>
    <property type="match status" value="1"/>
</dbReference>
<feature type="repeat" description="TPR" evidence="1">
    <location>
        <begin position="218"/>
        <end position="251"/>
    </location>
</feature>
<feature type="transmembrane region" description="Helical" evidence="2">
    <location>
        <begin position="119"/>
        <end position="138"/>
    </location>
</feature>
<dbReference type="STRING" id="329726.AM1_2426"/>
<dbReference type="Gene3D" id="1.25.40.10">
    <property type="entry name" value="Tetratricopeptide repeat domain"/>
    <property type="match status" value="2"/>
</dbReference>
<dbReference type="SUPFAM" id="SSF48452">
    <property type="entry name" value="TPR-like"/>
    <property type="match status" value="1"/>
</dbReference>
<protein>
    <submittedName>
        <fullName evidence="3">TPR domain protein, putative</fullName>
    </submittedName>
</protein>
<evidence type="ECO:0000313" key="4">
    <source>
        <dbReference type="Proteomes" id="UP000000268"/>
    </source>
</evidence>
<dbReference type="EMBL" id="CP000828">
    <property type="protein sequence ID" value="ABW27434.1"/>
    <property type="molecule type" value="Genomic_DNA"/>
</dbReference>
<keyword evidence="2" id="KW-0812">Transmembrane</keyword>
<feature type="transmembrane region" description="Helical" evidence="2">
    <location>
        <begin position="150"/>
        <end position="174"/>
    </location>
</feature>
<accession>B0C443</accession>
<dbReference type="SMART" id="SM00028">
    <property type="entry name" value="TPR"/>
    <property type="match status" value="4"/>
</dbReference>
<dbReference type="HOGENOM" id="CLU_036691_1_0_3"/>